<evidence type="ECO:0000313" key="2">
    <source>
        <dbReference type="Proteomes" id="UP001266099"/>
    </source>
</evidence>
<protein>
    <submittedName>
        <fullName evidence="1">Uncharacterized protein</fullName>
    </submittedName>
</protein>
<reference evidence="1 2" key="1">
    <citation type="submission" date="2023-07" db="EMBL/GenBank/DDBJ databases">
        <title>Sequencing the genomes of 1000 actinobacteria strains.</title>
        <authorList>
            <person name="Klenk H.-P."/>
        </authorList>
    </citation>
    <scope>NUCLEOTIDE SEQUENCE [LARGE SCALE GENOMIC DNA]</scope>
    <source>
        <strain evidence="1 2">DSM 15539</strain>
    </source>
</reference>
<dbReference type="EMBL" id="JAVDUJ010000001">
    <property type="protein sequence ID" value="MDR6939675.1"/>
    <property type="molecule type" value="Genomic_DNA"/>
</dbReference>
<name>A0ABU1T4B1_9ACTO</name>
<accession>A0ABU1T4B1</accession>
<sequence length="44" mass="4923">MDDPCRADRVVLIGPDSVKLWSFALTIWRIGFTQQDAGELSENA</sequence>
<comment type="caution">
    <text evidence="1">The sequence shown here is derived from an EMBL/GenBank/DDBJ whole genome shotgun (WGS) entry which is preliminary data.</text>
</comment>
<evidence type="ECO:0000313" key="1">
    <source>
        <dbReference type="EMBL" id="MDR6939675.1"/>
    </source>
</evidence>
<dbReference type="Proteomes" id="UP001266099">
    <property type="component" value="Unassembled WGS sequence"/>
</dbReference>
<dbReference type="RefSeq" id="WP_309956531.1">
    <property type="nucleotide sequence ID" value="NZ_JAVDUJ010000001.1"/>
</dbReference>
<proteinExistence type="predicted"/>
<organism evidence="1 2">
    <name type="scientific">Arcanobacterium hippocoleae</name>
    <dbReference type="NCBI Taxonomy" id="149017"/>
    <lineage>
        <taxon>Bacteria</taxon>
        <taxon>Bacillati</taxon>
        <taxon>Actinomycetota</taxon>
        <taxon>Actinomycetes</taxon>
        <taxon>Actinomycetales</taxon>
        <taxon>Actinomycetaceae</taxon>
        <taxon>Arcanobacterium</taxon>
    </lineage>
</organism>
<gene>
    <name evidence="1" type="ORF">J2S36_001218</name>
</gene>
<keyword evidence="2" id="KW-1185">Reference proteome</keyword>